<evidence type="ECO:0000313" key="9">
    <source>
        <dbReference type="EMBL" id="MDX5893667.1"/>
    </source>
</evidence>
<comment type="similarity">
    <text evidence="2">Belongs to the CPA3 antiporters (TC 2.A.63) subunit E family.</text>
</comment>
<dbReference type="HOGENOM" id="CLU_086615_4_0_11"/>
<reference evidence="8 10" key="1">
    <citation type="submission" date="2014-03" db="EMBL/GenBank/DDBJ databases">
        <title>Complete genome sequence of the Radio-Resistant Rubrobacter radiotolerans RSPS-4.</title>
        <authorList>
            <person name="Egas C.C."/>
            <person name="Barroso C.C."/>
            <person name="Froufe H.J.C."/>
            <person name="Pacheco J.J."/>
            <person name="Albuquerque L.L."/>
            <person name="da Costa M.M.S."/>
        </authorList>
    </citation>
    <scope>NUCLEOTIDE SEQUENCE [LARGE SCALE GENOMIC DNA]</scope>
    <source>
        <strain evidence="8 10">RSPS-4</strain>
    </source>
</reference>
<evidence type="ECO:0000256" key="2">
    <source>
        <dbReference type="ARBA" id="ARBA00006228"/>
    </source>
</evidence>
<evidence type="ECO:0000256" key="5">
    <source>
        <dbReference type="ARBA" id="ARBA00022989"/>
    </source>
</evidence>
<evidence type="ECO:0000256" key="7">
    <source>
        <dbReference type="SAM" id="Phobius"/>
    </source>
</evidence>
<keyword evidence="4 7" id="KW-0812">Transmembrane</keyword>
<dbReference type="Proteomes" id="UP000025229">
    <property type="component" value="Chromosome"/>
</dbReference>
<protein>
    <submittedName>
        <fullName evidence="8">Multisubunit Na+/H+ antiporter MnhE subunit</fullName>
    </submittedName>
    <submittedName>
        <fullName evidence="9">Na+/H+ antiporter subunit E</fullName>
    </submittedName>
</protein>
<proteinExistence type="inferred from homology"/>
<keyword evidence="3" id="KW-1003">Cell membrane</keyword>
<keyword evidence="6 7" id="KW-0472">Membrane</keyword>
<organism evidence="8 10">
    <name type="scientific">Rubrobacter radiotolerans</name>
    <name type="common">Arthrobacter radiotolerans</name>
    <dbReference type="NCBI Taxonomy" id="42256"/>
    <lineage>
        <taxon>Bacteria</taxon>
        <taxon>Bacillati</taxon>
        <taxon>Actinomycetota</taxon>
        <taxon>Rubrobacteria</taxon>
        <taxon>Rubrobacterales</taxon>
        <taxon>Rubrobacteraceae</taxon>
        <taxon>Rubrobacter</taxon>
    </lineage>
</organism>
<dbReference type="PANTHER" id="PTHR34584:SF1">
    <property type="entry name" value="NA(+)_H(+) ANTIPORTER SUBUNIT E1"/>
    <property type="match status" value="1"/>
</dbReference>
<dbReference type="InterPro" id="IPR002758">
    <property type="entry name" value="Cation_antiport_E"/>
</dbReference>
<dbReference type="KEGG" id="rrd:RradSPS_0976"/>
<dbReference type="EMBL" id="JAWXXX010000001">
    <property type="protein sequence ID" value="MDX5893667.1"/>
    <property type="molecule type" value="Genomic_DNA"/>
</dbReference>
<evidence type="ECO:0000313" key="8">
    <source>
        <dbReference type="EMBL" id="AHY46259.1"/>
    </source>
</evidence>
<gene>
    <name evidence="8" type="ORF">RradSPS_0976</name>
    <name evidence="9" type="ORF">SIL72_06460</name>
</gene>
<dbReference type="EMBL" id="CP007514">
    <property type="protein sequence ID" value="AHY46259.1"/>
    <property type="molecule type" value="Genomic_DNA"/>
</dbReference>
<evidence type="ECO:0000256" key="6">
    <source>
        <dbReference type="ARBA" id="ARBA00023136"/>
    </source>
</evidence>
<dbReference type="GO" id="GO:0005886">
    <property type="term" value="C:plasma membrane"/>
    <property type="evidence" value="ECO:0007669"/>
    <property type="project" value="UniProtKB-SubCell"/>
</dbReference>
<feature type="transmembrane region" description="Helical" evidence="7">
    <location>
        <begin position="30"/>
        <end position="48"/>
    </location>
</feature>
<evidence type="ECO:0000256" key="3">
    <source>
        <dbReference type="ARBA" id="ARBA00022475"/>
    </source>
</evidence>
<dbReference type="Pfam" id="PF01899">
    <property type="entry name" value="MNHE"/>
    <property type="match status" value="1"/>
</dbReference>
<dbReference type="PANTHER" id="PTHR34584">
    <property type="entry name" value="NA(+)/H(+) ANTIPORTER SUBUNIT E1"/>
    <property type="match status" value="1"/>
</dbReference>
<comment type="subcellular location">
    <subcellularLocation>
        <location evidence="1">Cell membrane</location>
        <topology evidence="1">Multi-pass membrane protein</topology>
    </subcellularLocation>
</comment>
<dbReference type="RefSeq" id="WP_051589385.1">
    <property type="nucleotide sequence ID" value="NZ_CP007514.1"/>
</dbReference>
<evidence type="ECO:0000313" key="10">
    <source>
        <dbReference type="Proteomes" id="UP000025229"/>
    </source>
</evidence>
<dbReference type="STRING" id="42256.RradSPS_0976"/>
<evidence type="ECO:0000256" key="1">
    <source>
        <dbReference type="ARBA" id="ARBA00004651"/>
    </source>
</evidence>
<dbReference type="PIRSF" id="PIRSF019239">
    <property type="entry name" value="MrpE"/>
    <property type="match status" value="1"/>
</dbReference>
<dbReference type="OrthoDB" id="5243284at2"/>
<accession>A0A023X2G9</accession>
<name>A0A023X2G9_RUBRA</name>
<reference evidence="9" key="2">
    <citation type="submission" date="2023-11" db="EMBL/GenBank/DDBJ databases">
        <title>MicrobeMod: A computational toolkit for identifying prokaryotic methylation and restriction-modification with nanopore sequencing.</title>
        <authorList>
            <person name="Crits-Christoph A."/>
            <person name="Kang S.C."/>
            <person name="Lee H."/>
            <person name="Ostrov N."/>
        </authorList>
    </citation>
    <scope>NUCLEOTIDE SEQUENCE</scope>
    <source>
        <strain evidence="9">ATCC 51242</strain>
    </source>
</reference>
<keyword evidence="10" id="KW-1185">Reference proteome</keyword>
<dbReference type="Proteomes" id="UP001281130">
    <property type="component" value="Unassembled WGS sequence"/>
</dbReference>
<dbReference type="AlphaFoldDB" id="A0A023X2G9"/>
<dbReference type="GO" id="GO:0008324">
    <property type="term" value="F:monoatomic cation transmembrane transporter activity"/>
    <property type="evidence" value="ECO:0007669"/>
    <property type="project" value="InterPro"/>
</dbReference>
<evidence type="ECO:0000256" key="4">
    <source>
        <dbReference type="ARBA" id="ARBA00022692"/>
    </source>
</evidence>
<sequence>MARFAISLVLLTLTFCAVLASFSPGDIALGLVISAGVLLVFRGFLFGGRPKPMPDLPTRLLYLPVFVWATLWNIIKGSFEVIAVVMHLKPLREPGIVAIPIGERTPTGVAVSALATTLSPGTYLVEVDHERGVWYVHALDARDPDAVRRDHEEFYQKYQKRVFP</sequence>
<feature type="transmembrane region" description="Helical" evidence="7">
    <location>
        <begin position="60"/>
        <end position="79"/>
    </location>
</feature>
<keyword evidence="5 7" id="KW-1133">Transmembrane helix</keyword>
<dbReference type="eggNOG" id="COG1863">
    <property type="taxonomic scope" value="Bacteria"/>
</dbReference>